<protein>
    <submittedName>
        <fullName evidence="2">Uncharacterized protein</fullName>
    </submittedName>
</protein>
<reference evidence="2 3" key="1">
    <citation type="journal article" date="2016" name="Nat. Commun.">
        <title>Thousands of microbial genomes shed light on interconnected biogeochemical processes in an aquifer system.</title>
        <authorList>
            <person name="Anantharaman K."/>
            <person name="Brown C.T."/>
            <person name="Hug L.A."/>
            <person name="Sharon I."/>
            <person name="Castelle C.J."/>
            <person name="Probst A.J."/>
            <person name="Thomas B.C."/>
            <person name="Singh A."/>
            <person name="Wilkins M.J."/>
            <person name="Karaoz U."/>
            <person name="Brodie E.L."/>
            <person name="Williams K.H."/>
            <person name="Hubbard S.S."/>
            <person name="Banfield J.F."/>
        </authorList>
    </citation>
    <scope>NUCLEOTIDE SEQUENCE [LARGE SCALE GENOMIC DNA]</scope>
</reference>
<evidence type="ECO:0000313" key="2">
    <source>
        <dbReference type="EMBL" id="OGM64992.1"/>
    </source>
</evidence>
<feature type="transmembrane region" description="Helical" evidence="1">
    <location>
        <begin position="7"/>
        <end position="26"/>
    </location>
</feature>
<dbReference type="STRING" id="1802521.A2893_05040"/>
<proteinExistence type="predicted"/>
<gene>
    <name evidence="2" type="ORF">A2893_05040</name>
</gene>
<name>A0A1F8BLT8_9BACT</name>
<keyword evidence="1" id="KW-0812">Transmembrane</keyword>
<dbReference type="AlphaFoldDB" id="A0A1F8BLT8"/>
<accession>A0A1F8BLT8</accession>
<keyword evidence="1" id="KW-1133">Transmembrane helix</keyword>
<sequence>MKFKIVGFLHIFALLILILIYSQLIIPTTIYYFRNFNKIQLNTYQIFWEIFINFLFLSLAFLHFNTGKEVLRNKRLSYLSTLLLVITYMPLLGIFYTFISVIRNSYILE</sequence>
<dbReference type="Proteomes" id="UP000176725">
    <property type="component" value="Unassembled WGS sequence"/>
</dbReference>
<feature type="transmembrane region" description="Helical" evidence="1">
    <location>
        <begin position="76"/>
        <end position="99"/>
    </location>
</feature>
<feature type="transmembrane region" description="Helical" evidence="1">
    <location>
        <begin position="46"/>
        <end position="64"/>
    </location>
</feature>
<organism evidence="2 3">
    <name type="scientific">Candidatus Woesebacteria bacterium RIFCSPLOWO2_01_FULL_39_25</name>
    <dbReference type="NCBI Taxonomy" id="1802521"/>
    <lineage>
        <taxon>Bacteria</taxon>
        <taxon>Candidatus Woeseibacteriota</taxon>
    </lineage>
</organism>
<evidence type="ECO:0000256" key="1">
    <source>
        <dbReference type="SAM" id="Phobius"/>
    </source>
</evidence>
<comment type="caution">
    <text evidence="2">The sequence shown here is derived from an EMBL/GenBank/DDBJ whole genome shotgun (WGS) entry which is preliminary data.</text>
</comment>
<dbReference type="EMBL" id="MGHH01000007">
    <property type="protein sequence ID" value="OGM64992.1"/>
    <property type="molecule type" value="Genomic_DNA"/>
</dbReference>
<keyword evidence="1" id="KW-0472">Membrane</keyword>
<evidence type="ECO:0000313" key="3">
    <source>
        <dbReference type="Proteomes" id="UP000176725"/>
    </source>
</evidence>